<feature type="chain" id="PRO_5036938808" evidence="1">
    <location>
        <begin position="38"/>
        <end position="155"/>
    </location>
</feature>
<dbReference type="AlphaFoldDB" id="A0A951QB56"/>
<evidence type="ECO:0000313" key="2">
    <source>
        <dbReference type="EMBL" id="MBW4659582.1"/>
    </source>
</evidence>
<keyword evidence="1" id="KW-0732">Signal</keyword>
<evidence type="ECO:0000313" key="3">
    <source>
        <dbReference type="Proteomes" id="UP000757435"/>
    </source>
</evidence>
<proteinExistence type="predicted"/>
<name>A0A951QB56_9CYAN</name>
<dbReference type="EMBL" id="JAHHHD010000013">
    <property type="protein sequence ID" value="MBW4659582.1"/>
    <property type="molecule type" value="Genomic_DNA"/>
</dbReference>
<gene>
    <name evidence="2" type="ORF">KME15_12980</name>
</gene>
<evidence type="ECO:0000256" key="1">
    <source>
        <dbReference type="SAM" id="SignalP"/>
    </source>
</evidence>
<accession>A0A951QB56</accession>
<protein>
    <submittedName>
        <fullName evidence="2">Uncharacterized protein</fullName>
    </submittedName>
</protein>
<reference evidence="2" key="2">
    <citation type="journal article" date="2022" name="Microbiol. Resour. Announc.">
        <title>Metagenome Sequencing to Explore Phylogenomics of Terrestrial Cyanobacteria.</title>
        <authorList>
            <person name="Ward R.D."/>
            <person name="Stajich J.E."/>
            <person name="Johansen J.R."/>
            <person name="Huntemann M."/>
            <person name="Clum A."/>
            <person name="Foster B."/>
            <person name="Foster B."/>
            <person name="Roux S."/>
            <person name="Palaniappan K."/>
            <person name="Varghese N."/>
            <person name="Mukherjee S."/>
            <person name="Reddy T.B.K."/>
            <person name="Daum C."/>
            <person name="Copeland A."/>
            <person name="Chen I.A."/>
            <person name="Ivanova N.N."/>
            <person name="Kyrpides N.C."/>
            <person name="Shapiro N."/>
            <person name="Eloe-Fadrosh E.A."/>
            <person name="Pietrasiak N."/>
        </authorList>
    </citation>
    <scope>NUCLEOTIDE SEQUENCE</scope>
    <source>
        <strain evidence="2">UHER 2000/2452</strain>
    </source>
</reference>
<reference evidence="2" key="1">
    <citation type="submission" date="2021-05" db="EMBL/GenBank/DDBJ databases">
        <authorList>
            <person name="Pietrasiak N."/>
            <person name="Ward R."/>
            <person name="Stajich J.E."/>
            <person name="Kurbessoian T."/>
        </authorList>
    </citation>
    <scope>NUCLEOTIDE SEQUENCE</scope>
    <source>
        <strain evidence="2">UHER 2000/2452</strain>
    </source>
</reference>
<organism evidence="2 3">
    <name type="scientific">Drouetiella hepatica Uher 2000/2452</name>
    <dbReference type="NCBI Taxonomy" id="904376"/>
    <lineage>
        <taxon>Bacteria</taxon>
        <taxon>Bacillati</taxon>
        <taxon>Cyanobacteriota</taxon>
        <taxon>Cyanophyceae</taxon>
        <taxon>Oculatellales</taxon>
        <taxon>Oculatellaceae</taxon>
        <taxon>Drouetiella</taxon>
    </lineage>
</organism>
<sequence length="155" mass="16652">MLLSPPAIPFPMKQAYLSATLSALCFVTLGTCVTAAAASRLDPLVAPVSAAPKASVTEGGRSLPMLQTMLGQWTASSMRYSSSFNSIAQPGRAGQAYRVVKAEQTASMQTPLNWLNAMTLKLTANRQVLAEFLDMMGHDLGSEWTSEKDRSQPQK</sequence>
<comment type="caution">
    <text evidence="2">The sequence shown here is derived from an EMBL/GenBank/DDBJ whole genome shotgun (WGS) entry which is preliminary data.</text>
</comment>
<dbReference type="Proteomes" id="UP000757435">
    <property type="component" value="Unassembled WGS sequence"/>
</dbReference>
<feature type="signal peptide" evidence="1">
    <location>
        <begin position="1"/>
        <end position="37"/>
    </location>
</feature>